<dbReference type="SUPFAM" id="SSF52540">
    <property type="entry name" value="P-loop containing nucleoside triphosphate hydrolases"/>
    <property type="match status" value="2"/>
</dbReference>
<gene>
    <name evidence="6" type="ORF">BI350_03120</name>
</gene>
<reference evidence="6 7" key="1">
    <citation type="submission" date="2016-09" db="EMBL/GenBank/DDBJ databases">
        <title>Complete genome sequence of the Lysinibacillus sphaericus LMG 22257, a specie of Bacillus with ureolytic activity that can effectively biodeposit calcium carbonate.</title>
        <authorList>
            <person name="Yan W."/>
        </authorList>
    </citation>
    <scope>NUCLEOTIDE SEQUENCE [LARGE SCALE GENOMIC DNA]</scope>
    <source>
        <strain evidence="6 7">LMG 22257</strain>
    </source>
</reference>
<name>A0A1D8JDA4_9BACL</name>
<evidence type="ECO:0000256" key="3">
    <source>
        <dbReference type="ARBA" id="ARBA00022840"/>
    </source>
</evidence>
<dbReference type="PANTHER" id="PTHR42855:SF2">
    <property type="entry name" value="DRUG RESISTANCE ABC TRANSPORTER,ATP-BINDING PROTEIN"/>
    <property type="match status" value="1"/>
</dbReference>
<dbReference type="FunFam" id="3.40.50.300:FF:000309">
    <property type="entry name" value="ABC transporter ATP-binding protein"/>
    <property type="match status" value="1"/>
</dbReference>
<dbReference type="GO" id="GO:0005524">
    <property type="term" value="F:ATP binding"/>
    <property type="evidence" value="ECO:0007669"/>
    <property type="project" value="UniProtKB-KW"/>
</dbReference>
<dbReference type="PANTHER" id="PTHR42855">
    <property type="entry name" value="ABC TRANSPORTER ATP-BINDING SUBUNIT"/>
    <property type="match status" value="1"/>
</dbReference>
<dbReference type="InterPro" id="IPR017871">
    <property type="entry name" value="ABC_transporter-like_CS"/>
</dbReference>
<feature type="domain" description="ABC transporter" evidence="5">
    <location>
        <begin position="4"/>
        <end position="279"/>
    </location>
</feature>
<dbReference type="RefSeq" id="WP_075526796.1">
    <property type="nucleotide sequence ID" value="NZ_CP017560.1"/>
</dbReference>
<evidence type="ECO:0000256" key="2">
    <source>
        <dbReference type="ARBA" id="ARBA00022741"/>
    </source>
</evidence>
<evidence type="ECO:0000256" key="4">
    <source>
        <dbReference type="SAM" id="Coils"/>
    </source>
</evidence>
<keyword evidence="2" id="KW-0547">Nucleotide-binding</keyword>
<evidence type="ECO:0000313" key="6">
    <source>
        <dbReference type="EMBL" id="AOV06683.1"/>
    </source>
</evidence>
<evidence type="ECO:0000313" key="7">
    <source>
        <dbReference type="Proteomes" id="UP000185746"/>
    </source>
</evidence>
<keyword evidence="7" id="KW-1185">Reference proteome</keyword>
<dbReference type="Pfam" id="PF00005">
    <property type="entry name" value="ABC_tran"/>
    <property type="match status" value="2"/>
</dbReference>
<dbReference type="InterPro" id="IPR051309">
    <property type="entry name" value="ABCF_ATPase"/>
</dbReference>
<evidence type="ECO:0000259" key="5">
    <source>
        <dbReference type="PROSITE" id="PS50893"/>
    </source>
</evidence>
<dbReference type="AlphaFoldDB" id="A0A1D8JDA4"/>
<dbReference type="InterPro" id="IPR027417">
    <property type="entry name" value="P-loop_NTPase"/>
</dbReference>
<dbReference type="Gene3D" id="3.40.50.300">
    <property type="entry name" value="P-loop containing nucleotide triphosphate hydrolases"/>
    <property type="match status" value="2"/>
</dbReference>
<dbReference type="Pfam" id="PF16326">
    <property type="entry name" value="ABC_tran_CTD"/>
    <property type="match status" value="1"/>
</dbReference>
<dbReference type="GO" id="GO:0003677">
    <property type="term" value="F:DNA binding"/>
    <property type="evidence" value="ECO:0007669"/>
    <property type="project" value="InterPro"/>
</dbReference>
<dbReference type="FunFam" id="3.40.50.300:FF:000011">
    <property type="entry name" value="Putative ABC transporter ATP-binding component"/>
    <property type="match status" value="1"/>
</dbReference>
<dbReference type="PROSITE" id="PS00211">
    <property type="entry name" value="ABC_TRANSPORTER_1"/>
    <property type="match status" value="2"/>
</dbReference>
<dbReference type="CDD" id="cd03221">
    <property type="entry name" value="ABCF_EF-3"/>
    <property type="match status" value="2"/>
</dbReference>
<keyword evidence="1" id="KW-0677">Repeat</keyword>
<dbReference type="InterPro" id="IPR032524">
    <property type="entry name" value="ABC_tran_C"/>
</dbReference>
<feature type="coiled-coil region" evidence="4">
    <location>
        <begin position="249"/>
        <end position="276"/>
    </location>
</feature>
<protein>
    <submittedName>
        <fullName evidence="6">Multidrug ABC transporter ATP-binding protein</fullName>
    </submittedName>
</protein>
<dbReference type="EMBL" id="CP017560">
    <property type="protein sequence ID" value="AOV06683.1"/>
    <property type="molecule type" value="Genomic_DNA"/>
</dbReference>
<dbReference type="InterPro" id="IPR003439">
    <property type="entry name" value="ABC_transporter-like_ATP-bd"/>
</dbReference>
<sequence length="644" mass="73730">MIVLQVNGLTKSFSGLNIIENIQLEVRSRDRIALVGRNGAGKSTLLKIIAGEMSADTGDIIVPKDTRIGYLEQHSGIDSSLTIWDEMMTVFEPLQVMEKRIRALEETMADPAVYSNPDEFMRVTNEYDALQTEFKNANGYQYESDTRSVLHGMRFYQEDFDKNVNTLSGGQKTRLALAKMLLSKPDLLILDEPTNHLDIETLSWLEKYLVGYEGALLVVSHDRYFLDEIVTIVYEISRTKMTKYHGNYSAYLTEKARNYERDRKQYEREMSERARMEDFIQRNIARASTSKMAQSRRKMLERTEWMASPDGDEKSASFTFPIGRQSGNDVLAIDNLSIGYEEGPVSKNLNIHVYRGERIAIIGPNGVGKSTLLKTIVNKHQPLAGDIRYGTNVQFGYYDQEQASLTGNSTVLEELWRDWPMMNEKDIRGILGRFLFSGDDVNKHVSTLSGGEKARLALAKLMLQQSNTLILDEPTNHLDLDSKEILENALDDFPGTILFVSHDRYFINRIATKVIDLNENGALEYLGDYDYFVEKKQELAEIQAEKDNLLQVTSNKVQQVQEELNREEKRQLRRITRAIEEAEKTIASLDEKIAEFETELSNPDYADDHVKLMEIQAEIDALQEKHDSEAENWLDLQEQLENFS</sequence>
<dbReference type="KEGG" id="surl:BI350_03120"/>
<dbReference type="Pfam" id="PF12848">
    <property type="entry name" value="ABC_tran_Xtn"/>
    <property type="match status" value="1"/>
</dbReference>
<dbReference type="GO" id="GO:0016887">
    <property type="term" value="F:ATP hydrolysis activity"/>
    <property type="evidence" value="ECO:0007669"/>
    <property type="project" value="InterPro"/>
</dbReference>
<dbReference type="InterPro" id="IPR003593">
    <property type="entry name" value="AAA+_ATPase"/>
</dbReference>
<dbReference type="Gene3D" id="1.10.287.380">
    <property type="entry name" value="Valyl-tRNA synthetase, C-terminal domain"/>
    <property type="match status" value="1"/>
</dbReference>
<organism evidence="6 7">
    <name type="scientific">Sporosarcina ureilytica</name>
    <dbReference type="NCBI Taxonomy" id="298596"/>
    <lineage>
        <taxon>Bacteria</taxon>
        <taxon>Bacillati</taxon>
        <taxon>Bacillota</taxon>
        <taxon>Bacilli</taxon>
        <taxon>Bacillales</taxon>
        <taxon>Caryophanaceae</taxon>
        <taxon>Sporosarcina</taxon>
    </lineage>
</organism>
<feature type="coiled-coil region" evidence="4">
    <location>
        <begin position="532"/>
        <end position="632"/>
    </location>
</feature>
<dbReference type="InterPro" id="IPR032781">
    <property type="entry name" value="ABC_tran_Xtn"/>
</dbReference>
<evidence type="ECO:0000256" key="1">
    <source>
        <dbReference type="ARBA" id="ARBA00022737"/>
    </source>
</evidence>
<keyword evidence="4" id="KW-0175">Coiled coil</keyword>
<accession>A0A1D8JDA4</accession>
<feature type="domain" description="ABC transporter" evidence="5">
    <location>
        <begin position="331"/>
        <end position="544"/>
    </location>
</feature>
<dbReference type="SMART" id="SM00382">
    <property type="entry name" value="AAA"/>
    <property type="match status" value="2"/>
</dbReference>
<dbReference type="Proteomes" id="UP000185746">
    <property type="component" value="Chromosome"/>
</dbReference>
<proteinExistence type="predicted"/>
<dbReference type="InterPro" id="IPR037118">
    <property type="entry name" value="Val-tRNA_synth_C_sf"/>
</dbReference>
<keyword evidence="3 6" id="KW-0067">ATP-binding</keyword>
<dbReference type="PROSITE" id="PS50893">
    <property type="entry name" value="ABC_TRANSPORTER_2"/>
    <property type="match status" value="2"/>
</dbReference>